<proteinExistence type="predicted"/>
<reference evidence="2" key="2">
    <citation type="submission" date="2015-05" db="EMBL/GenBank/DDBJ databases">
        <title>Complete genome sequence of Corynebacterium mustelae DSM 45274, isolated from various tissues of a male ferret with lethal sepsis.</title>
        <authorList>
            <person name="Ruckert C."/>
            <person name="Albersmeier A."/>
            <person name="Winkler A."/>
            <person name="Tauch A."/>
        </authorList>
    </citation>
    <scope>NUCLEOTIDE SEQUENCE [LARGE SCALE GENOMIC DNA]</scope>
    <source>
        <strain evidence="2">DSM 45274</strain>
    </source>
</reference>
<dbReference type="KEGG" id="cmv:CMUST_14935"/>
<evidence type="ECO:0000313" key="2">
    <source>
        <dbReference type="Proteomes" id="UP000035199"/>
    </source>
</evidence>
<protein>
    <submittedName>
        <fullName evidence="1">Uncharacterized protein</fullName>
    </submittedName>
</protein>
<organism evidence="1 2">
    <name type="scientific">Corynebacterium mustelae</name>
    <dbReference type="NCBI Taxonomy" id="571915"/>
    <lineage>
        <taxon>Bacteria</taxon>
        <taxon>Bacillati</taxon>
        <taxon>Actinomycetota</taxon>
        <taxon>Actinomycetes</taxon>
        <taxon>Mycobacteriales</taxon>
        <taxon>Corynebacteriaceae</taxon>
        <taxon>Corynebacterium</taxon>
    </lineage>
</organism>
<dbReference type="EMBL" id="CP011542">
    <property type="protein sequence ID" value="AKK07276.1"/>
    <property type="molecule type" value="Genomic_DNA"/>
</dbReference>
<keyword evidence="2" id="KW-1185">Reference proteome</keyword>
<evidence type="ECO:0000313" key="1">
    <source>
        <dbReference type="EMBL" id="AKK07276.1"/>
    </source>
</evidence>
<dbReference type="AlphaFoldDB" id="A0A0G3H1J1"/>
<reference evidence="1 2" key="1">
    <citation type="journal article" date="2015" name="Genome Announc.">
        <title>Complete Genome Sequence of the Type Strain Corynebacterium mustelae DSM 45274, Isolated from Various Tissues of a Male Ferret with Lethal Sepsis.</title>
        <authorList>
            <person name="Ruckert C."/>
            <person name="Eimer J."/>
            <person name="Winkler A."/>
            <person name="Tauch A."/>
        </authorList>
    </citation>
    <scope>NUCLEOTIDE SEQUENCE [LARGE SCALE GENOMIC DNA]</scope>
    <source>
        <strain evidence="1 2">DSM 45274</strain>
    </source>
</reference>
<name>A0A0G3H1J1_9CORY</name>
<sequence length="73" mass="8335">MAIIGYRRFSLTVAIVNYTRDRTSAQLKDMCMRRTFPPWLAACLTVGDIIFHDISIFGFDIVCVRVRGCGLFD</sequence>
<accession>A0A0G3H1J1</accession>
<dbReference type="Proteomes" id="UP000035199">
    <property type="component" value="Chromosome"/>
</dbReference>
<gene>
    <name evidence="1" type="ORF">CMUST_14935</name>
</gene>